<reference evidence="1 2" key="1">
    <citation type="submission" date="2011-12" db="EMBL/GenBank/DDBJ databases">
        <title>The complete genome of Niastella koreensis GR20-10.</title>
        <authorList>
            <consortium name="US DOE Joint Genome Institute (JGI-PGF)"/>
            <person name="Lucas S."/>
            <person name="Han J."/>
            <person name="Lapidus A."/>
            <person name="Bruce D."/>
            <person name="Goodwin L."/>
            <person name="Pitluck S."/>
            <person name="Peters L."/>
            <person name="Kyrpides N."/>
            <person name="Mavromatis K."/>
            <person name="Ivanova N."/>
            <person name="Mikhailova N."/>
            <person name="Davenport K."/>
            <person name="Saunders E."/>
            <person name="Detter J.C."/>
            <person name="Tapia R."/>
            <person name="Han C."/>
            <person name="Land M."/>
            <person name="Hauser L."/>
            <person name="Markowitz V."/>
            <person name="Cheng J.-F."/>
            <person name="Hugenholtz P."/>
            <person name="Woyke T."/>
            <person name="Wu D."/>
            <person name="Tindall B."/>
            <person name="Pomrenke H."/>
            <person name="Brambilla E."/>
            <person name="Klenk H.-P."/>
            <person name="Eisen J.A."/>
        </authorList>
    </citation>
    <scope>NUCLEOTIDE SEQUENCE [LARGE SCALE GENOMIC DNA]</scope>
    <source>
        <strain evidence="2">DSM 17620 / KACC 11465 / NBRC 106392 / GR20-10</strain>
    </source>
</reference>
<sequence length="567" mass="64829">MKQSSKINLMDRREFFTLKRKANAPSAKNYGFRQIYSGLNPQAGTLTAQQAAHLLKRTMFGAKKVDLDYFTGMSVSQAVDELLNVPATLPAPPLKNYDNSNIEAGDPDLTVAQGTTWVNNVSKGVASNGARGKSFKCWWLGQMINQDRSVREKMTLFWHNHWSTEINMIERPTFAYGNNQLLRGSALGNFKKMVKDVTLDKAMLRYLNGYLNSKTAPDENYARELQELFTLGKENTPNYTEDDVKAAARLLTGYKIDMDTEIVSFKAEDHDQTNKTFSSFYNGTVIAGRSGATAGDAEIDDLINMIFSKTTQVSEFIVKKIYRWFVYYTIEPDTLTNVIKPLAQLLVSSNWELKPVLSALLKSEHFFDPLSQGCLIKGPVDMIVTMAREFNLVFPDATDYVNQYNMWDYLQTQSMEMQQDIGDPPNVAGWPAYYQIPMFYETWINHDTMPRREKLIDQLIVNGYMRNNLTLKIDPVEFTRQFADRRDPNLLINEVLDVLYRVPISDTQKGTIKTQILLSGQADDNYWTSAWDIYEQNPGNMTAYNTVAMRLQTLYKYLMNLAEYQLA</sequence>
<dbReference type="AlphaFoldDB" id="G8TJR9"/>
<evidence type="ECO:0000313" key="2">
    <source>
        <dbReference type="Proteomes" id="UP000005438"/>
    </source>
</evidence>
<dbReference type="InterPro" id="IPR014917">
    <property type="entry name" value="DUF1800"/>
</dbReference>
<dbReference type="STRING" id="700598.Niako_5585"/>
<gene>
    <name evidence="1" type="ordered locus">Niako_5585</name>
</gene>
<accession>G8TJR9</accession>
<evidence type="ECO:0000313" key="1">
    <source>
        <dbReference type="EMBL" id="AEW01817.1"/>
    </source>
</evidence>
<dbReference type="EMBL" id="CP003178">
    <property type="protein sequence ID" value="AEW01817.1"/>
    <property type="molecule type" value="Genomic_DNA"/>
</dbReference>
<dbReference type="HOGENOM" id="CLU_026001_1_2_10"/>
<dbReference type="eggNOG" id="COG5267">
    <property type="taxonomic scope" value="Bacteria"/>
</dbReference>
<organism evidence="1 2">
    <name type="scientific">Niastella koreensis (strain DSM 17620 / KACC 11465 / NBRC 106392 / GR20-10)</name>
    <dbReference type="NCBI Taxonomy" id="700598"/>
    <lineage>
        <taxon>Bacteria</taxon>
        <taxon>Pseudomonadati</taxon>
        <taxon>Bacteroidota</taxon>
        <taxon>Chitinophagia</taxon>
        <taxon>Chitinophagales</taxon>
        <taxon>Chitinophagaceae</taxon>
        <taxon>Niastella</taxon>
    </lineage>
</organism>
<dbReference type="KEGG" id="nko:Niako_5585"/>
<name>G8TJR9_NIAKG</name>
<dbReference type="Proteomes" id="UP000005438">
    <property type="component" value="Chromosome"/>
</dbReference>
<evidence type="ECO:0008006" key="3">
    <source>
        <dbReference type="Google" id="ProtNLM"/>
    </source>
</evidence>
<dbReference type="Pfam" id="PF08811">
    <property type="entry name" value="DUF1800"/>
    <property type="match status" value="1"/>
</dbReference>
<protein>
    <recommendedName>
        <fullName evidence="3">DUF1800 domain-containing protein</fullName>
    </recommendedName>
</protein>
<proteinExistence type="predicted"/>
<dbReference type="PATRIC" id="fig|700598.3.peg.5718"/>